<dbReference type="Proteomes" id="UP000011115">
    <property type="component" value="Unassembled WGS sequence"/>
</dbReference>
<organism evidence="1 2">
    <name type="scientific">Solanum tuberosum</name>
    <name type="common">Potato</name>
    <dbReference type="NCBI Taxonomy" id="4113"/>
    <lineage>
        <taxon>Eukaryota</taxon>
        <taxon>Viridiplantae</taxon>
        <taxon>Streptophyta</taxon>
        <taxon>Embryophyta</taxon>
        <taxon>Tracheophyta</taxon>
        <taxon>Spermatophyta</taxon>
        <taxon>Magnoliopsida</taxon>
        <taxon>eudicotyledons</taxon>
        <taxon>Gunneridae</taxon>
        <taxon>Pentapetalae</taxon>
        <taxon>asterids</taxon>
        <taxon>lamiids</taxon>
        <taxon>Solanales</taxon>
        <taxon>Solanaceae</taxon>
        <taxon>Solanoideae</taxon>
        <taxon>Solaneae</taxon>
        <taxon>Solanum</taxon>
    </lineage>
</organism>
<protein>
    <submittedName>
        <fullName evidence="1">Uncharacterized protein</fullName>
    </submittedName>
</protein>
<proteinExistence type="predicted"/>
<dbReference type="EnsemblPlants" id="PGSC0003DMT400036196">
    <property type="protein sequence ID" value="PGSC0003DMT400036196"/>
    <property type="gene ID" value="PGSC0003DMG400013931"/>
</dbReference>
<keyword evidence="2" id="KW-1185">Reference proteome</keyword>
<dbReference type="HOGENOM" id="CLU_2908518_0_0_1"/>
<dbReference type="Gramene" id="PGSC0003DMT400036196">
    <property type="protein sequence ID" value="PGSC0003DMT400036196"/>
    <property type="gene ID" value="PGSC0003DMG400013931"/>
</dbReference>
<dbReference type="PaxDb" id="4113-PGSC0003DMT400036196"/>
<name>M1B3D5_SOLTU</name>
<sequence>MKKEKVRQIWCPSPRCEPAPPFPRILLRVADWSQTVLPQKKFRDQIFKCISASGTCFQTTIS</sequence>
<evidence type="ECO:0000313" key="1">
    <source>
        <dbReference type="EnsemblPlants" id="PGSC0003DMT400036196"/>
    </source>
</evidence>
<reference evidence="2" key="1">
    <citation type="journal article" date="2011" name="Nature">
        <title>Genome sequence and analysis of the tuber crop potato.</title>
        <authorList>
            <consortium name="The Potato Genome Sequencing Consortium"/>
        </authorList>
    </citation>
    <scope>NUCLEOTIDE SEQUENCE [LARGE SCALE GENOMIC DNA]</scope>
    <source>
        <strain evidence="2">cv. DM1-3 516 R44</strain>
    </source>
</reference>
<evidence type="ECO:0000313" key="2">
    <source>
        <dbReference type="Proteomes" id="UP000011115"/>
    </source>
</evidence>
<accession>M1B3D5</accession>
<dbReference type="AlphaFoldDB" id="M1B3D5"/>
<reference evidence="1" key="2">
    <citation type="submission" date="2015-06" db="UniProtKB">
        <authorList>
            <consortium name="EnsemblPlants"/>
        </authorList>
    </citation>
    <scope>IDENTIFICATION</scope>
    <source>
        <strain evidence="1">DM1-3 516 R44</strain>
    </source>
</reference>
<dbReference type="InParanoid" id="M1B3D5"/>